<dbReference type="Proteomes" id="UP001311915">
    <property type="component" value="Unassembled WGS sequence"/>
</dbReference>
<feature type="region of interest" description="Disordered" evidence="1">
    <location>
        <begin position="127"/>
        <end position="151"/>
    </location>
</feature>
<dbReference type="GO" id="GO:0008270">
    <property type="term" value="F:zinc ion binding"/>
    <property type="evidence" value="ECO:0007669"/>
    <property type="project" value="InterPro"/>
</dbReference>
<feature type="compositionally biased region" description="Acidic residues" evidence="1">
    <location>
        <begin position="142"/>
        <end position="151"/>
    </location>
</feature>
<comment type="caution">
    <text evidence="2">The sequence shown here is derived from an EMBL/GenBank/DDBJ whole genome shotgun (WGS) entry which is preliminary data.</text>
</comment>
<dbReference type="EMBL" id="JAWPEI010000001">
    <property type="protein sequence ID" value="KAK4737714.1"/>
    <property type="molecule type" value="Genomic_DNA"/>
</dbReference>
<evidence type="ECO:0000256" key="1">
    <source>
        <dbReference type="SAM" id="MobiDB-lite"/>
    </source>
</evidence>
<gene>
    <name evidence="2" type="ORF">R3W88_001411</name>
</gene>
<dbReference type="AlphaFoldDB" id="A0AAV9MKV7"/>
<feature type="compositionally biased region" description="Basic and acidic residues" evidence="1">
    <location>
        <begin position="131"/>
        <end position="141"/>
    </location>
</feature>
<dbReference type="SUPFAM" id="SSF57756">
    <property type="entry name" value="Retrovirus zinc finger-like domains"/>
    <property type="match status" value="1"/>
</dbReference>
<protein>
    <recommendedName>
        <fullName evidence="4">CCHC-type domain-containing protein</fullName>
    </recommendedName>
</protein>
<dbReference type="InterPro" id="IPR036875">
    <property type="entry name" value="Znf_CCHC_sf"/>
</dbReference>
<evidence type="ECO:0000313" key="2">
    <source>
        <dbReference type="EMBL" id="KAK4737714.1"/>
    </source>
</evidence>
<keyword evidence="3" id="KW-1185">Reference proteome</keyword>
<evidence type="ECO:0000313" key="3">
    <source>
        <dbReference type="Proteomes" id="UP001311915"/>
    </source>
</evidence>
<accession>A0AAV9MKV7</accession>
<name>A0AAV9MKV7_9SOLN</name>
<proteinExistence type="predicted"/>
<dbReference type="GO" id="GO:0003676">
    <property type="term" value="F:nucleic acid binding"/>
    <property type="evidence" value="ECO:0007669"/>
    <property type="project" value="InterPro"/>
</dbReference>
<organism evidence="2 3">
    <name type="scientific">Solanum pinnatisectum</name>
    <name type="common">tansyleaf nightshade</name>
    <dbReference type="NCBI Taxonomy" id="50273"/>
    <lineage>
        <taxon>Eukaryota</taxon>
        <taxon>Viridiplantae</taxon>
        <taxon>Streptophyta</taxon>
        <taxon>Embryophyta</taxon>
        <taxon>Tracheophyta</taxon>
        <taxon>Spermatophyta</taxon>
        <taxon>Magnoliopsida</taxon>
        <taxon>eudicotyledons</taxon>
        <taxon>Gunneridae</taxon>
        <taxon>Pentapetalae</taxon>
        <taxon>asterids</taxon>
        <taxon>lamiids</taxon>
        <taxon>Solanales</taxon>
        <taxon>Solanaceae</taxon>
        <taxon>Solanoideae</taxon>
        <taxon>Solaneae</taxon>
        <taxon>Solanum</taxon>
    </lineage>
</organism>
<reference evidence="2 3" key="1">
    <citation type="submission" date="2023-10" db="EMBL/GenBank/DDBJ databases">
        <title>Genome-Wide Identification Analysis in wild type Solanum Pinnatisectum Reveals Some Genes Defensing Phytophthora Infestans.</title>
        <authorList>
            <person name="Sun C."/>
        </authorList>
    </citation>
    <scope>NUCLEOTIDE SEQUENCE [LARGE SCALE GENOMIC DNA]</scope>
    <source>
        <strain evidence="2">LQN</strain>
        <tissue evidence="2">Leaf</tissue>
    </source>
</reference>
<sequence>MELGIRLMVENTIEGMMMKIEDSTTSRWRDIKRKTNQECNLLLLLLWAKNKEVWKSSPTWDNPKGSKQDFKSNFDKAKPKMDYKDLCNKAKLETPSKIKYFKCQGYGHKANECPNRITIIALNDGGYQTENKSKDDHREDDSSYEIMEEGD</sequence>
<evidence type="ECO:0008006" key="4">
    <source>
        <dbReference type="Google" id="ProtNLM"/>
    </source>
</evidence>